<evidence type="ECO:0000313" key="2">
    <source>
        <dbReference type="Proteomes" id="UP000755585"/>
    </source>
</evidence>
<protein>
    <submittedName>
        <fullName evidence="1">Uncharacterized protein</fullName>
    </submittedName>
</protein>
<gene>
    <name evidence="1" type="ORF">JOF29_007062</name>
</gene>
<dbReference type="Proteomes" id="UP000755585">
    <property type="component" value="Unassembled WGS sequence"/>
</dbReference>
<dbReference type="RefSeq" id="WP_209698551.1">
    <property type="nucleotide sequence ID" value="NZ_BAAAVU010000005.1"/>
</dbReference>
<name>A0ABS4UWE8_9ACTN</name>
<evidence type="ECO:0000313" key="1">
    <source>
        <dbReference type="EMBL" id="MBP2355952.1"/>
    </source>
</evidence>
<reference evidence="1 2" key="1">
    <citation type="submission" date="2021-03" db="EMBL/GenBank/DDBJ databases">
        <title>Sequencing the genomes of 1000 actinobacteria strains.</title>
        <authorList>
            <person name="Klenk H.-P."/>
        </authorList>
    </citation>
    <scope>NUCLEOTIDE SEQUENCE [LARGE SCALE GENOMIC DNA]</scope>
    <source>
        <strain evidence="1 2">DSM 18824</strain>
    </source>
</reference>
<keyword evidence="2" id="KW-1185">Reference proteome</keyword>
<organism evidence="1 2">
    <name type="scientific">Kribbella aluminosa</name>
    <dbReference type="NCBI Taxonomy" id="416017"/>
    <lineage>
        <taxon>Bacteria</taxon>
        <taxon>Bacillati</taxon>
        <taxon>Actinomycetota</taxon>
        <taxon>Actinomycetes</taxon>
        <taxon>Propionibacteriales</taxon>
        <taxon>Kribbellaceae</taxon>
        <taxon>Kribbella</taxon>
    </lineage>
</organism>
<sequence>MRVPDQPILANTTFVLKPYLHVPEAPPTFARQHCVTWGDAIIETATGAERLGKRERQLTVIDGK</sequence>
<proteinExistence type="predicted"/>
<accession>A0ABS4UWE8</accession>
<comment type="caution">
    <text evidence="1">The sequence shown here is derived from an EMBL/GenBank/DDBJ whole genome shotgun (WGS) entry which is preliminary data.</text>
</comment>
<dbReference type="EMBL" id="JAGINT010000002">
    <property type="protein sequence ID" value="MBP2355952.1"/>
    <property type="molecule type" value="Genomic_DNA"/>
</dbReference>